<feature type="transmembrane region" description="Helical" evidence="5">
    <location>
        <begin position="98"/>
        <end position="118"/>
    </location>
</feature>
<feature type="transmembrane region" description="Helical" evidence="5">
    <location>
        <begin position="187"/>
        <end position="209"/>
    </location>
</feature>
<dbReference type="PANTHER" id="PTHR32322">
    <property type="entry name" value="INNER MEMBRANE TRANSPORTER"/>
    <property type="match status" value="1"/>
</dbReference>
<dbReference type="AlphaFoldDB" id="A0A1Q9HR74"/>
<dbReference type="Proteomes" id="UP000186313">
    <property type="component" value="Unassembled WGS sequence"/>
</dbReference>
<dbReference type="RefSeq" id="WP_075706009.1">
    <property type="nucleotide sequence ID" value="NZ_MJMJ01000001.1"/>
</dbReference>
<dbReference type="GO" id="GO:0016020">
    <property type="term" value="C:membrane"/>
    <property type="evidence" value="ECO:0007669"/>
    <property type="project" value="UniProtKB-SubCell"/>
</dbReference>
<dbReference type="SUPFAM" id="SSF103481">
    <property type="entry name" value="Multidrug resistance efflux transporter EmrE"/>
    <property type="match status" value="2"/>
</dbReference>
<evidence type="ECO:0000256" key="2">
    <source>
        <dbReference type="ARBA" id="ARBA00022692"/>
    </source>
</evidence>
<proteinExistence type="predicted"/>
<evidence type="ECO:0000256" key="3">
    <source>
        <dbReference type="ARBA" id="ARBA00022989"/>
    </source>
</evidence>
<protein>
    <submittedName>
        <fullName evidence="7">ABC transporter permease</fullName>
    </submittedName>
</protein>
<evidence type="ECO:0000313" key="7">
    <source>
        <dbReference type="EMBL" id="OLQ93370.1"/>
    </source>
</evidence>
<feature type="transmembrane region" description="Helical" evidence="5">
    <location>
        <begin position="157"/>
        <end position="175"/>
    </location>
</feature>
<dbReference type="InterPro" id="IPR000620">
    <property type="entry name" value="EamA_dom"/>
</dbReference>
<evidence type="ECO:0000313" key="8">
    <source>
        <dbReference type="Proteomes" id="UP000186313"/>
    </source>
</evidence>
<gene>
    <name evidence="7" type="ORF">BIY22_02435</name>
</gene>
<dbReference type="InterPro" id="IPR050638">
    <property type="entry name" value="AA-Vitamin_Transporters"/>
</dbReference>
<dbReference type="Pfam" id="PF00892">
    <property type="entry name" value="EamA"/>
    <property type="match status" value="2"/>
</dbReference>
<feature type="transmembrane region" description="Helical" evidence="5">
    <location>
        <begin position="41"/>
        <end position="61"/>
    </location>
</feature>
<dbReference type="PANTHER" id="PTHR32322:SF9">
    <property type="entry name" value="AMINO-ACID METABOLITE EFFLUX PUMP-RELATED"/>
    <property type="match status" value="1"/>
</dbReference>
<feature type="transmembrane region" description="Helical" evidence="5">
    <location>
        <begin position="279"/>
        <end position="300"/>
    </location>
</feature>
<feature type="transmembrane region" description="Helical" evidence="5">
    <location>
        <begin position="253"/>
        <end position="273"/>
    </location>
</feature>
<evidence type="ECO:0000256" key="4">
    <source>
        <dbReference type="ARBA" id="ARBA00023136"/>
    </source>
</evidence>
<feature type="transmembrane region" description="Helical" evidence="5">
    <location>
        <begin position="221"/>
        <end position="241"/>
    </location>
</feature>
<feature type="transmembrane region" description="Helical" evidence="5">
    <location>
        <begin position="12"/>
        <end position="35"/>
    </location>
</feature>
<keyword evidence="4 5" id="KW-0472">Membrane</keyword>
<dbReference type="EMBL" id="MJMJ01000001">
    <property type="protein sequence ID" value="OLQ93370.1"/>
    <property type="molecule type" value="Genomic_DNA"/>
</dbReference>
<feature type="domain" description="EamA" evidence="6">
    <location>
        <begin position="159"/>
        <end position="292"/>
    </location>
</feature>
<evidence type="ECO:0000256" key="5">
    <source>
        <dbReference type="SAM" id="Phobius"/>
    </source>
</evidence>
<dbReference type="InterPro" id="IPR037185">
    <property type="entry name" value="EmrE-like"/>
</dbReference>
<feature type="transmembrane region" description="Helical" evidence="5">
    <location>
        <begin position="73"/>
        <end position="92"/>
    </location>
</feature>
<accession>A0A1Q9HR74</accession>
<evidence type="ECO:0000256" key="1">
    <source>
        <dbReference type="ARBA" id="ARBA00004141"/>
    </source>
</evidence>
<feature type="transmembrane region" description="Helical" evidence="5">
    <location>
        <begin position="130"/>
        <end position="151"/>
    </location>
</feature>
<keyword evidence="3 5" id="KW-1133">Transmembrane helix</keyword>
<sequence>MPSSISQEMSAKVWGLLILLSMLWGGSFFFVGIAVSELPPLIIVTLRVTLAAITLWIIALLTGHRPPKDYRIWVAFLGMGLLNNVIPFLLIVWGQTQIASGLASIINAATPIFGVVVASTLLPDEKATPLKVLGVVVGFIGVVVMIGLPALGGDTPLLAELAVVCASISYAFASVHGRRFKAMKISLIMLAAGQVTASSVVLLPIAFWVESPAIFADVSTHTWLAMISLAVFSTAFAYTLYFKILQLAGATNVLLVTLLVPVSAILLGVVFLGESLEPIHVVGMGLIALGLSAIDGRIWHKLLNRPSVKRR</sequence>
<organism evidence="7 8">
    <name type="scientific">Vibrio panuliri</name>
    <dbReference type="NCBI Taxonomy" id="1381081"/>
    <lineage>
        <taxon>Bacteria</taxon>
        <taxon>Pseudomonadati</taxon>
        <taxon>Pseudomonadota</taxon>
        <taxon>Gammaproteobacteria</taxon>
        <taxon>Vibrionales</taxon>
        <taxon>Vibrionaceae</taxon>
        <taxon>Vibrio</taxon>
    </lineage>
</organism>
<dbReference type="OrthoDB" id="9810556at2"/>
<comment type="subcellular location">
    <subcellularLocation>
        <location evidence="1">Membrane</location>
        <topology evidence="1">Multi-pass membrane protein</topology>
    </subcellularLocation>
</comment>
<name>A0A1Q9HR74_9VIBR</name>
<reference evidence="7 8" key="1">
    <citation type="submission" date="2016-09" db="EMBL/GenBank/DDBJ databases">
        <title>Genomic Taxonomy of the Vibrionaceae.</title>
        <authorList>
            <person name="Gonzalez-Castillo A."/>
            <person name="Gomez-Gil B."/>
            <person name="Enciso-Ibarra K."/>
        </authorList>
    </citation>
    <scope>NUCLEOTIDE SEQUENCE [LARGE SCALE GENOMIC DNA]</scope>
    <source>
        <strain evidence="7 8">CAIM 703</strain>
    </source>
</reference>
<evidence type="ECO:0000259" key="6">
    <source>
        <dbReference type="Pfam" id="PF00892"/>
    </source>
</evidence>
<comment type="caution">
    <text evidence="7">The sequence shown here is derived from an EMBL/GenBank/DDBJ whole genome shotgun (WGS) entry which is preliminary data.</text>
</comment>
<feature type="domain" description="EamA" evidence="6">
    <location>
        <begin position="16"/>
        <end position="146"/>
    </location>
</feature>
<keyword evidence="2 5" id="KW-0812">Transmembrane</keyword>